<dbReference type="Pfam" id="PF13356">
    <property type="entry name" value="Arm-DNA-bind_3"/>
    <property type="match status" value="1"/>
</dbReference>
<dbReference type="EMBL" id="SAVB01000023">
    <property type="protein sequence ID" value="RWR45691.1"/>
    <property type="molecule type" value="Genomic_DNA"/>
</dbReference>
<dbReference type="InterPro" id="IPR011010">
    <property type="entry name" value="DNA_brk_join_enz"/>
</dbReference>
<dbReference type="PANTHER" id="PTHR30629">
    <property type="entry name" value="PROPHAGE INTEGRASE"/>
    <property type="match status" value="1"/>
</dbReference>
<dbReference type="GO" id="GO:0006310">
    <property type="term" value="P:DNA recombination"/>
    <property type="evidence" value="ECO:0007669"/>
    <property type="project" value="UniProtKB-KW"/>
</dbReference>
<reference evidence="6 7" key="1">
    <citation type="submission" date="2019-01" db="EMBL/GenBank/DDBJ databases">
        <title>Sinorhodobacter populi sp. nov. isolated from the symptomatic bark tissue of Populus euramericana canker.</title>
        <authorList>
            <person name="Xu G."/>
        </authorList>
    </citation>
    <scope>NUCLEOTIDE SEQUENCE [LARGE SCALE GENOMIC DNA]</scope>
    <source>
        <strain evidence="6 7">CCTCC AB2012026</strain>
    </source>
</reference>
<dbReference type="InterPro" id="IPR025166">
    <property type="entry name" value="Integrase_DNA_bind_dom"/>
</dbReference>
<dbReference type="GO" id="GO:0015074">
    <property type="term" value="P:DNA integration"/>
    <property type="evidence" value="ECO:0007669"/>
    <property type="project" value="UniProtKB-KW"/>
</dbReference>
<evidence type="ECO:0000256" key="4">
    <source>
        <dbReference type="ARBA" id="ARBA00023172"/>
    </source>
</evidence>
<comment type="similarity">
    <text evidence="1">Belongs to the 'phage' integrase family.</text>
</comment>
<dbReference type="SUPFAM" id="SSF56349">
    <property type="entry name" value="DNA breaking-rejoining enzymes"/>
    <property type="match status" value="1"/>
</dbReference>
<keyword evidence="7" id="KW-1185">Reference proteome</keyword>
<dbReference type="InterPro" id="IPR050808">
    <property type="entry name" value="Phage_Integrase"/>
</dbReference>
<keyword evidence="2" id="KW-0229">DNA integration</keyword>
<evidence type="ECO:0000313" key="7">
    <source>
        <dbReference type="Proteomes" id="UP000286594"/>
    </source>
</evidence>
<evidence type="ECO:0000256" key="3">
    <source>
        <dbReference type="ARBA" id="ARBA00023125"/>
    </source>
</evidence>
<dbReference type="InterPro" id="IPR002104">
    <property type="entry name" value="Integrase_catalytic"/>
</dbReference>
<keyword evidence="4" id="KW-0233">DNA recombination</keyword>
<protein>
    <submittedName>
        <fullName evidence="6">DUF4102 domain-containing protein</fullName>
    </submittedName>
</protein>
<organism evidence="6 7">
    <name type="scientific">Paenirhodobacter ferrireducens</name>
    <dbReference type="NCBI Taxonomy" id="1215032"/>
    <lineage>
        <taxon>Bacteria</taxon>
        <taxon>Pseudomonadati</taxon>
        <taxon>Pseudomonadota</taxon>
        <taxon>Alphaproteobacteria</taxon>
        <taxon>Rhodobacterales</taxon>
        <taxon>Rhodobacter group</taxon>
        <taxon>Paenirhodobacter</taxon>
    </lineage>
</organism>
<keyword evidence="3" id="KW-0238">DNA-binding</keyword>
<dbReference type="Gene3D" id="3.30.160.390">
    <property type="entry name" value="Integrase, DNA-binding domain"/>
    <property type="match status" value="1"/>
</dbReference>
<dbReference type="Pfam" id="PF22022">
    <property type="entry name" value="Phage_int_M"/>
    <property type="match status" value="1"/>
</dbReference>
<dbReference type="OrthoDB" id="9795573at2"/>
<feature type="domain" description="Tyr recombinase" evidence="5">
    <location>
        <begin position="184"/>
        <end position="375"/>
    </location>
</feature>
<evidence type="ECO:0000256" key="2">
    <source>
        <dbReference type="ARBA" id="ARBA00022908"/>
    </source>
</evidence>
<evidence type="ECO:0000256" key="1">
    <source>
        <dbReference type="ARBA" id="ARBA00008857"/>
    </source>
</evidence>
<dbReference type="GO" id="GO:0003677">
    <property type="term" value="F:DNA binding"/>
    <property type="evidence" value="ECO:0007669"/>
    <property type="project" value="UniProtKB-KW"/>
</dbReference>
<proteinExistence type="inferred from homology"/>
<dbReference type="RefSeq" id="WP_128151041.1">
    <property type="nucleotide sequence ID" value="NZ_SAVB01000023.1"/>
</dbReference>
<dbReference type="InterPro" id="IPR013762">
    <property type="entry name" value="Integrase-like_cat_sf"/>
</dbReference>
<dbReference type="InterPro" id="IPR038488">
    <property type="entry name" value="Integrase_DNA-bd_sf"/>
</dbReference>
<dbReference type="Gene3D" id="1.10.150.130">
    <property type="match status" value="1"/>
</dbReference>
<dbReference type="Proteomes" id="UP000286594">
    <property type="component" value="Unassembled WGS sequence"/>
</dbReference>
<evidence type="ECO:0000313" key="6">
    <source>
        <dbReference type="EMBL" id="RWR45691.1"/>
    </source>
</evidence>
<evidence type="ECO:0000259" key="5">
    <source>
        <dbReference type="PROSITE" id="PS51898"/>
    </source>
</evidence>
<dbReference type="InterPro" id="IPR053876">
    <property type="entry name" value="Phage_int_M"/>
</dbReference>
<dbReference type="InterPro" id="IPR010998">
    <property type="entry name" value="Integrase_recombinase_N"/>
</dbReference>
<dbReference type="Gene3D" id="1.10.443.10">
    <property type="entry name" value="Intergrase catalytic core"/>
    <property type="match status" value="1"/>
</dbReference>
<dbReference type="PROSITE" id="PS51898">
    <property type="entry name" value="TYR_RECOMBINASE"/>
    <property type="match status" value="1"/>
</dbReference>
<name>A0A443L961_9RHOB</name>
<dbReference type="PANTHER" id="PTHR30629:SF2">
    <property type="entry name" value="PROPHAGE INTEGRASE INTS-RELATED"/>
    <property type="match status" value="1"/>
</dbReference>
<dbReference type="AlphaFoldDB" id="A0A443L961"/>
<gene>
    <name evidence="6" type="ORF">EOW65_15745</name>
</gene>
<accession>A0A443L961</accession>
<dbReference type="Pfam" id="PF00589">
    <property type="entry name" value="Phage_integrase"/>
    <property type="match status" value="1"/>
</dbReference>
<comment type="caution">
    <text evidence="6">The sequence shown here is derived from an EMBL/GenBank/DDBJ whole genome shotgun (WGS) entry which is preliminary data.</text>
</comment>
<sequence length="431" mass="49386">MGTLKASELDALPQGKKHHDGDGLYFDKKVRGASWIYKFTLHGQAREMGLGKYPEIGLTKARELAGKARALRAEGKDPIREREAAKRLGITFEEAAREYWRVHCQNRARPNDWIRGMEINVFPHIGKKAVVSLSPPDIIKFMKPIWGLEKTRKLRQWINAVIGFVSADDPRVDREIMNRVAGALGPQNITYENLAAIQWNAIPDLWCALPPTLVGLSMKMLVLTGLRVRPVILADWSEFDFTENIWVVPPGRVKGWKYRYRVPLTRAMIETLNEAGRRWGKSGLVFPSADSKSGHLSNNAHRLWLHDHEWKDENGELATAHGLRSAVRTWMHDRKPPVDFRLSEHILQHMGSLGSQTEQAYLRSDALDHRREVLEEWSEFVVSKEVDRRRAEGARQRALDRLDEVVLADGRTLREAEEWARPEDKDEWLGG</sequence>